<comment type="subcellular location">
    <subcellularLocation>
        <location evidence="1">Membrane</location>
        <topology evidence="1">Multi-pass membrane protein</topology>
    </subcellularLocation>
</comment>
<feature type="transmembrane region" description="Helical" evidence="6">
    <location>
        <begin position="238"/>
        <end position="261"/>
    </location>
</feature>
<proteinExistence type="predicted"/>
<dbReference type="PANTHER" id="PTHR30474:SF1">
    <property type="entry name" value="PEPTIDOGLYCAN GLYCOSYLTRANSFERASE MRDB"/>
    <property type="match status" value="1"/>
</dbReference>
<dbReference type="GO" id="GO:0008360">
    <property type="term" value="P:regulation of cell shape"/>
    <property type="evidence" value="ECO:0007669"/>
    <property type="project" value="UniProtKB-KW"/>
</dbReference>
<comment type="caution">
    <text evidence="7">The sequence shown here is derived from an EMBL/GenBank/DDBJ whole genome shotgun (WGS) entry which is preliminary data.</text>
</comment>
<evidence type="ECO:0000256" key="3">
    <source>
        <dbReference type="ARBA" id="ARBA00022960"/>
    </source>
</evidence>
<reference evidence="7 8" key="1">
    <citation type="submission" date="2021-05" db="EMBL/GenBank/DDBJ databases">
        <title>Novel Bacillus species.</title>
        <authorList>
            <person name="Liu G."/>
        </authorList>
    </citation>
    <scope>NUCLEOTIDE SEQUENCE [LARGE SCALE GENOMIC DNA]</scope>
    <source>
        <strain evidence="7 8">FJAT-49682</strain>
    </source>
</reference>
<feature type="transmembrane region" description="Helical" evidence="6">
    <location>
        <begin position="107"/>
        <end position="129"/>
    </location>
</feature>
<evidence type="ECO:0000256" key="1">
    <source>
        <dbReference type="ARBA" id="ARBA00004141"/>
    </source>
</evidence>
<evidence type="ECO:0000256" key="2">
    <source>
        <dbReference type="ARBA" id="ARBA00022692"/>
    </source>
</evidence>
<evidence type="ECO:0000256" key="5">
    <source>
        <dbReference type="ARBA" id="ARBA00023136"/>
    </source>
</evidence>
<feature type="transmembrane region" description="Helical" evidence="6">
    <location>
        <begin position="207"/>
        <end position="231"/>
    </location>
</feature>
<keyword evidence="2 6" id="KW-0812">Transmembrane</keyword>
<keyword evidence="4 6" id="KW-1133">Transmembrane helix</keyword>
<dbReference type="PANTHER" id="PTHR30474">
    <property type="entry name" value="CELL CYCLE PROTEIN"/>
    <property type="match status" value="1"/>
</dbReference>
<dbReference type="Pfam" id="PF01098">
    <property type="entry name" value="FTSW_RODA_SPOVE"/>
    <property type="match status" value="1"/>
</dbReference>
<protein>
    <submittedName>
        <fullName evidence="7">FtsW/RodA/SpoVE family cell cycle protein</fullName>
    </submittedName>
</protein>
<organism evidence="7 8">
    <name type="scientific">Lederbergia citrea</name>
    <dbReference type="NCBI Taxonomy" id="2833581"/>
    <lineage>
        <taxon>Bacteria</taxon>
        <taxon>Bacillati</taxon>
        <taxon>Bacillota</taxon>
        <taxon>Bacilli</taxon>
        <taxon>Bacillales</taxon>
        <taxon>Bacillaceae</taxon>
        <taxon>Lederbergia</taxon>
    </lineage>
</organism>
<keyword evidence="8" id="KW-1185">Reference proteome</keyword>
<evidence type="ECO:0000313" key="7">
    <source>
        <dbReference type="EMBL" id="MBS4223605.1"/>
    </source>
</evidence>
<dbReference type="GO" id="GO:0015648">
    <property type="term" value="F:lipid-linked peptidoglycan transporter activity"/>
    <property type="evidence" value="ECO:0007669"/>
    <property type="project" value="TreeGrafter"/>
</dbReference>
<dbReference type="GO" id="GO:0051301">
    <property type="term" value="P:cell division"/>
    <property type="evidence" value="ECO:0007669"/>
    <property type="project" value="InterPro"/>
</dbReference>
<keyword evidence="3" id="KW-0133">Cell shape</keyword>
<feature type="transmembrane region" description="Helical" evidence="6">
    <location>
        <begin position="170"/>
        <end position="187"/>
    </location>
</feature>
<dbReference type="RefSeq" id="WP_213098602.1">
    <property type="nucleotide sequence ID" value="NZ_JAGYPN010000002.1"/>
</dbReference>
<feature type="transmembrane region" description="Helical" evidence="6">
    <location>
        <begin position="323"/>
        <end position="345"/>
    </location>
</feature>
<evidence type="ECO:0000313" key="8">
    <source>
        <dbReference type="Proteomes" id="UP000676456"/>
    </source>
</evidence>
<dbReference type="InterPro" id="IPR001182">
    <property type="entry name" value="FtsW/RodA"/>
</dbReference>
<dbReference type="GO" id="GO:0005886">
    <property type="term" value="C:plasma membrane"/>
    <property type="evidence" value="ECO:0007669"/>
    <property type="project" value="TreeGrafter"/>
</dbReference>
<dbReference type="NCBIfam" id="NF038403">
    <property type="entry name" value="perm_prefix_1"/>
    <property type="match status" value="1"/>
</dbReference>
<evidence type="ECO:0000256" key="4">
    <source>
        <dbReference type="ARBA" id="ARBA00022989"/>
    </source>
</evidence>
<feature type="transmembrane region" description="Helical" evidence="6">
    <location>
        <begin position="135"/>
        <end position="158"/>
    </location>
</feature>
<name>A0A942Z5N6_9BACI</name>
<feature type="transmembrane region" description="Helical" evidence="6">
    <location>
        <begin position="357"/>
        <end position="378"/>
    </location>
</feature>
<dbReference type="GO" id="GO:0032153">
    <property type="term" value="C:cell division site"/>
    <property type="evidence" value="ECO:0007669"/>
    <property type="project" value="TreeGrafter"/>
</dbReference>
<feature type="transmembrane region" description="Helical" evidence="6">
    <location>
        <begin position="78"/>
        <end position="100"/>
    </location>
</feature>
<evidence type="ECO:0000256" key="6">
    <source>
        <dbReference type="SAM" id="Phobius"/>
    </source>
</evidence>
<feature type="transmembrane region" description="Helical" evidence="6">
    <location>
        <begin position="390"/>
        <end position="412"/>
    </location>
</feature>
<dbReference type="AlphaFoldDB" id="A0A942Z5N6"/>
<dbReference type="EMBL" id="JAGYPN010000002">
    <property type="protein sequence ID" value="MBS4223605.1"/>
    <property type="molecule type" value="Genomic_DNA"/>
</dbReference>
<dbReference type="Proteomes" id="UP000676456">
    <property type="component" value="Unassembled WGS sequence"/>
</dbReference>
<gene>
    <name evidence="7" type="ORF">KHA91_12685</name>
</gene>
<dbReference type="InterPro" id="IPR047928">
    <property type="entry name" value="Perm_prefix_1"/>
</dbReference>
<sequence>MKKGGHFFLNEVINQIHSTEARKYVADELGYHLKKAKSEWIGKGLTEEEAEEKSIEQMGSPILLGKQLNKLHRPKVDWLMVILLITALCLGFLPLFALGYMNGIHFAIYKVIFVLFGGAAALGMIFIDYRKLKKYGWMFFTIGMLILIMISFFSNMMINGLPYVRIGPMRIESSMALPFFFLAWASFFNNKKLKVWHFVTLFLLSFYSFLSIPTLSITFIYFIMVFVMLWWSEFSRKVIVTITALTVGSFCITGITLWRFLAIYQKERVLAFVNPEKYPNSGGFTMLQLKELLSKAGWFGSPMNNELISEAHTNFVFVSFTHYYGWLFAIALVCILSLFAARIIVVIPIINDSYGKLLLIGAVALYTIQLVYNIGMTLGFLPLTTMSLPFISYGLMPILLNAILIGLVLSVYRRKDLISSRVIFDEK</sequence>
<keyword evidence="5 6" id="KW-0472">Membrane</keyword>
<accession>A0A942Z5N6</accession>